<name>A0ACB9BDX3_ARCLA</name>
<sequence>MVNWRTSPSSPLSHTHAPVAFLYYIIYLFIFIHTYFPPIISLLSSIFTFFLCKLWCAFSLTTTTINLTQSLPSSIQMLRF</sequence>
<keyword evidence="2" id="KW-1185">Reference proteome</keyword>
<reference evidence="1 2" key="2">
    <citation type="journal article" date="2022" name="Mol. Ecol. Resour.">
        <title>The genomes of chicory, endive, great burdock and yacon provide insights into Asteraceae paleo-polyploidization history and plant inulin production.</title>
        <authorList>
            <person name="Fan W."/>
            <person name="Wang S."/>
            <person name="Wang H."/>
            <person name="Wang A."/>
            <person name="Jiang F."/>
            <person name="Liu H."/>
            <person name="Zhao H."/>
            <person name="Xu D."/>
            <person name="Zhang Y."/>
        </authorList>
    </citation>
    <scope>NUCLEOTIDE SEQUENCE [LARGE SCALE GENOMIC DNA]</scope>
    <source>
        <strain evidence="2">cv. Niubang</strain>
    </source>
</reference>
<gene>
    <name evidence="1" type="ORF">L6452_21039</name>
</gene>
<evidence type="ECO:0000313" key="2">
    <source>
        <dbReference type="Proteomes" id="UP001055879"/>
    </source>
</evidence>
<proteinExistence type="predicted"/>
<accession>A0ACB9BDX3</accession>
<protein>
    <submittedName>
        <fullName evidence="1">Uncharacterized protein</fullName>
    </submittedName>
</protein>
<dbReference type="Proteomes" id="UP001055879">
    <property type="component" value="Linkage Group LG06"/>
</dbReference>
<dbReference type="EMBL" id="CM042052">
    <property type="protein sequence ID" value="KAI3720129.1"/>
    <property type="molecule type" value="Genomic_DNA"/>
</dbReference>
<reference evidence="2" key="1">
    <citation type="journal article" date="2022" name="Mol. Ecol. Resour.">
        <title>The genomes of chicory, endive, great burdock and yacon provide insights into Asteraceae palaeo-polyploidization history and plant inulin production.</title>
        <authorList>
            <person name="Fan W."/>
            <person name="Wang S."/>
            <person name="Wang H."/>
            <person name="Wang A."/>
            <person name="Jiang F."/>
            <person name="Liu H."/>
            <person name="Zhao H."/>
            <person name="Xu D."/>
            <person name="Zhang Y."/>
        </authorList>
    </citation>
    <scope>NUCLEOTIDE SEQUENCE [LARGE SCALE GENOMIC DNA]</scope>
    <source>
        <strain evidence="2">cv. Niubang</strain>
    </source>
</reference>
<evidence type="ECO:0000313" key="1">
    <source>
        <dbReference type="EMBL" id="KAI3720129.1"/>
    </source>
</evidence>
<comment type="caution">
    <text evidence="1">The sequence shown here is derived from an EMBL/GenBank/DDBJ whole genome shotgun (WGS) entry which is preliminary data.</text>
</comment>
<organism evidence="1 2">
    <name type="scientific">Arctium lappa</name>
    <name type="common">Greater burdock</name>
    <name type="synonym">Lappa major</name>
    <dbReference type="NCBI Taxonomy" id="4217"/>
    <lineage>
        <taxon>Eukaryota</taxon>
        <taxon>Viridiplantae</taxon>
        <taxon>Streptophyta</taxon>
        <taxon>Embryophyta</taxon>
        <taxon>Tracheophyta</taxon>
        <taxon>Spermatophyta</taxon>
        <taxon>Magnoliopsida</taxon>
        <taxon>eudicotyledons</taxon>
        <taxon>Gunneridae</taxon>
        <taxon>Pentapetalae</taxon>
        <taxon>asterids</taxon>
        <taxon>campanulids</taxon>
        <taxon>Asterales</taxon>
        <taxon>Asteraceae</taxon>
        <taxon>Carduoideae</taxon>
        <taxon>Cardueae</taxon>
        <taxon>Arctiinae</taxon>
        <taxon>Arctium</taxon>
    </lineage>
</organism>